<comment type="similarity">
    <text evidence="6">Belongs to the ABC-2 integral membrane protein family.</text>
</comment>
<evidence type="ECO:0000259" key="7">
    <source>
        <dbReference type="PROSITE" id="PS51012"/>
    </source>
</evidence>
<dbReference type="InterPro" id="IPR000412">
    <property type="entry name" value="ABC_2_transport"/>
</dbReference>
<feature type="domain" description="ABC transmembrane type-2" evidence="7">
    <location>
        <begin position="45"/>
        <end position="280"/>
    </location>
</feature>
<dbReference type="PANTHER" id="PTHR43229">
    <property type="entry name" value="NODULATION PROTEIN J"/>
    <property type="match status" value="1"/>
</dbReference>
<evidence type="ECO:0000256" key="4">
    <source>
        <dbReference type="ARBA" id="ARBA00023136"/>
    </source>
</evidence>
<dbReference type="PANTHER" id="PTHR43229:SF2">
    <property type="entry name" value="NODULATION PROTEIN J"/>
    <property type="match status" value="1"/>
</dbReference>
<dbReference type="GO" id="GO:0043190">
    <property type="term" value="C:ATP-binding cassette (ABC) transporter complex"/>
    <property type="evidence" value="ECO:0007669"/>
    <property type="project" value="InterPro"/>
</dbReference>
<dbReference type="InterPro" id="IPR013525">
    <property type="entry name" value="ABC2_TM"/>
</dbReference>
<dbReference type="PRINTS" id="PR00164">
    <property type="entry name" value="ABC2TRNSPORT"/>
</dbReference>
<evidence type="ECO:0000256" key="6">
    <source>
        <dbReference type="RuleBase" id="RU361157"/>
    </source>
</evidence>
<name>A0A5C8ULG9_9MICO</name>
<dbReference type="GO" id="GO:0140359">
    <property type="term" value="F:ABC-type transporter activity"/>
    <property type="evidence" value="ECO:0007669"/>
    <property type="project" value="InterPro"/>
</dbReference>
<keyword evidence="5" id="KW-0046">Antibiotic resistance</keyword>
<feature type="transmembrane region" description="Helical" evidence="6">
    <location>
        <begin position="252"/>
        <end position="271"/>
    </location>
</feature>
<dbReference type="EMBL" id="VRMG01000015">
    <property type="protein sequence ID" value="TXN28303.1"/>
    <property type="molecule type" value="Genomic_DNA"/>
</dbReference>
<evidence type="ECO:0000256" key="2">
    <source>
        <dbReference type="ARBA" id="ARBA00022692"/>
    </source>
</evidence>
<feature type="transmembrane region" description="Helical" evidence="6">
    <location>
        <begin position="166"/>
        <end position="187"/>
    </location>
</feature>
<dbReference type="Proteomes" id="UP000321379">
    <property type="component" value="Unassembled WGS sequence"/>
</dbReference>
<dbReference type="GO" id="GO:0046677">
    <property type="term" value="P:response to antibiotic"/>
    <property type="evidence" value="ECO:0007669"/>
    <property type="project" value="UniProtKB-KW"/>
</dbReference>
<evidence type="ECO:0000313" key="9">
    <source>
        <dbReference type="Proteomes" id="UP000321379"/>
    </source>
</evidence>
<keyword evidence="6" id="KW-1003">Cell membrane</keyword>
<evidence type="ECO:0000256" key="3">
    <source>
        <dbReference type="ARBA" id="ARBA00022989"/>
    </source>
</evidence>
<feature type="transmembrane region" description="Helical" evidence="6">
    <location>
        <begin position="139"/>
        <end position="160"/>
    </location>
</feature>
<evidence type="ECO:0000256" key="5">
    <source>
        <dbReference type="ARBA" id="ARBA00023251"/>
    </source>
</evidence>
<comment type="caution">
    <text evidence="8">The sequence shown here is derived from an EMBL/GenBank/DDBJ whole genome shotgun (WGS) entry which is preliminary data.</text>
</comment>
<dbReference type="AlphaFoldDB" id="A0A5C8ULG9"/>
<dbReference type="Pfam" id="PF01061">
    <property type="entry name" value="ABC2_membrane"/>
    <property type="match status" value="1"/>
</dbReference>
<reference evidence="8 9" key="1">
    <citation type="submission" date="2019-08" db="EMBL/GenBank/DDBJ databases">
        <title>Bacterial whole genome sequence for Glaciihabitans sp. CHu50b-6-2.</title>
        <authorList>
            <person name="Jin L."/>
        </authorList>
    </citation>
    <scope>NUCLEOTIDE SEQUENCE [LARGE SCALE GENOMIC DNA]</scope>
    <source>
        <strain evidence="8 9">CHu50b-6-2</strain>
    </source>
</reference>
<dbReference type="RefSeq" id="WP_147785017.1">
    <property type="nucleotide sequence ID" value="NZ_VRMG01000015.1"/>
</dbReference>
<feature type="transmembrane region" description="Helical" evidence="6">
    <location>
        <begin position="45"/>
        <end position="69"/>
    </location>
</feature>
<accession>A0A5C8ULG9</accession>
<evidence type="ECO:0000256" key="1">
    <source>
        <dbReference type="ARBA" id="ARBA00004141"/>
    </source>
</evidence>
<dbReference type="PROSITE" id="PS51012">
    <property type="entry name" value="ABC_TM2"/>
    <property type="match status" value="1"/>
</dbReference>
<protein>
    <recommendedName>
        <fullName evidence="6">Transport permease protein</fullName>
    </recommendedName>
</protein>
<feature type="transmembrane region" description="Helical" evidence="6">
    <location>
        <begin position="208"/>
        <end position="232"/>
    </location>
</feature>
<keyword evidence="2 6" id="KW-0812">Transmembrane</keyword>
<sequence>MTAVTEPFAAEAAGRALAGGVKPRRYGSWYVAEHRIRGMRSYLKTLLVTSVGNPLVYLFALGVGLASLIDKNLGPNGFNGVSYLAFVAPALLATAAVTVAAEECTYPIMMGFKWNPIFFGMNAAPITGNQIVNGVFISVLVRIIPTCVIYFLVMLLFGAVPSPWGALTILVATFTGLSVGLVIAAYTSRIVDDKGQMAMIMRFGITPMFLFSGTFFPLSQMPIFLQWIGWISPLWHGTQLGRVLSYGAVEPAWLSALHVLYPAALCVWGWTTTQRVVTRRLNK</sequence>
<feature type="transmembrane region" description="Helical" evidence="6">
    <location>
        <begin position="81"/>
        <end position="101"/>
    </location>
</feature>
<proteinExistence type="inferred from homology"/>
<keyword evidence="6" id="KW-0813">Transport</keyword>
<evidence type="ECO:0000313" key="8">
    <source>
        <dbReference type="EMBL" id="TXN28303.1"/>
    </source>
</evidence>
<keyword evidence="9" id="KW-1185">Reference proteome</keyword>
<organism evidence="8 9">
    <name type="scientific">Lacisediminihabitans profunda</name>
    <dbReference type="NCBI Taxonomy" id="2594790"/>
    <lineage>
        <taxon>Bacteria</taxon>
        <taxon>Bacillati</taxon>
        <taxon>Actinomycetota</taxon>
        <taxon>Actinomycetes</taxon>
        <taxon>Micrococcales</taxon>
        <taxon>Microbacteriaceae</taxon>
        <taxon>Lacisediminihabitans</taxon>
    </lineage>
</organism>
<dbReference type="PIRSF" id="PIRSF006648">
    <property type="entry name" value="DrrB"/>
    <property type="match status" value="1"/>
</dbReference>
<dbReference type="InterPro" id="IPR047817">
    <property type="entry name" value="ABC2_TM_bact-type"/>
</dbReference>
<keyword evidence="3 6" id="KW-1133">Transmembrane helix</keyword>
<comment type="subcellular location">
    <subcellularLocation>
        <location evidence="6">Cell membrane</location>
        <topology evidence="6">Multi-pass membrane protein</topology>
    </subcellularLocation>
    <subcellularLocation>
        <location evidence="1">Membrane</location>
        <topology evidence="1">Multi-pass membrane protein</topology>
    </subcellularLocation>
</comment>
<keyword evidence="4 6" id="KW-0472">Membrane</keyword>
<gene>
    <name evidence="8" type="ORF">FVP33_17685</name>
</gene>
<dbReference type="InterPro" id="IPR051784">
    <property type="entry name" value="Nod_factor_ABC_transporter"/>
</dbReference>